<dbReference type="Proteomes" id="UP001060085">
    <property type="component" value="Linkage Group LG03"/>
</dbReference>
<accession>A0ACC0BNV9</accession>
<gene>
    <name evidence="1" type="ORF">M9H77_14638</name>
</gene>
<sequence length="252" mass="29290">MAMSTMALQQQQQSCFLNITFYGIKIQYRSQRNQGSWTMSVNSSSSFQAREEKESLKEIHKVSVPKFETITPTELKFNRLQPQDQVFIQERRLDFGQFVAREALIDEEYWTAAWLRAESHWEDRSNDRYADNYKRQFAEQEFNALKRRCRSQLGHKCTCIVAVRKEDRDVKRTVIKSVVGTLDLSIQYFPQGSSVPGEQKRRTLFCSIGRKATERFGYISNLCVSKSARRQGIATNILHFAISSAKVEGEHH</sequence>
<keyword evidence="2" id="KW-1185">Reference proteome</keyword>
<comment type="caution">
    <text evidence="1">The sequence shown here is derived from an EMBL/GenBank/DDBJ whole genome shotgun (WGS) entry which is preliminary data.</text>
</comment>
<evidence type="ECO:0000313" key="1">
    <source>
        <dbReference type="EMBL" id="KAI5674274.1"/>
    </source>
</evidence>
<evidence type="ECO:0000313" key="2">
    <source>
        <dbReference type="Proteomes" id="UP001060085"/>
    </source>
</evidence>
<name>A0ACC0BNV9_CATRO</name>
<proteinExistence type="predicted"/>
<protein>
    <submittedName>
        <fullName evidence="1">Uncharacterized protein</fullName>
    </submittedName>
</protein>
<organism evidence="1 2">
    <name type="scientific">Catharanthus roseus</name>
    <name type="common">Madagascar periwinkle</name>
    <name type="synonym">Vinca rosea</name>
    <dbReference type="NCBI Taxonomy" id="4058"/>
    <lineage>
        <taxon>Eukaryota</taxon>
        <taxon>Viridiplantae</taxon>
        <taxon>Streptophyta</taxon>
        <taxon>Embryophyta</taxon>
        <taxon>Tracheophyta</taxon>
        <taxon>Spermatophyta</taxon>
        <taxon>Magnoliopsida</taxon>
        <taxon>eudicotyledons</taxon>
        <taxon>Gunneridae</taxon>
        <taxon>Pentapetalae</taxon>
        <taxon>asterids</taxon>
        <taxon>lamiids</taxon>
        <taxon>Gentianales</taxon>
        <taxon>Apocynaceae</taxon>
        <taxon>Rauvolfioideae</taxon>
        <taxon>Vinceae</taxon>
        <taxon>Catharanthinae</taxon>
        <taxon>Catharanthus</taxon>
    </lineage>
</organism>
<dbReference type="EMBL" id="CM044703">
    <property type="protein sequence ID" value="KAI5674274.1"/>
    <property type="molecule type" value="Genomic_DNA"/>
</dbReference>
<reference evidence="2" key="1">
    <citation type="journal article" date="2023" name="Nat. Plants">
        <title>Single-cell RNA sequencing provides a high-resolution roadmap for understanding the multicellular compartmentation of specialized metabolism.</title>
        <authorList>
            <person name="Sun S."/>
            <person name="Shen X."/>
            <person name="Li Y."/>
            <person name="Li Y."/>
            <person name="Wang S."/>
            <person name="Li R."/>
            <person name="Zhang H."/>
            <person name="Shen G."/>
            <person name="Guo B."/>
            <person name="Wei J."/>
            <person name="Xu J."/>
            <person name="St-Pierre B."/>
            <person name="Chen S."/>
            <person name="Sun C."/>
        </authorList>
    </citation>
    <scope>NUCLEOTIDE SEQUENCE [LARGE SCALE GENOMIC DNA]</scope>
</reference>